<reference evidence="6 7" key="1">
    <citation type="journal article" date="2018" name="PLoS Genet.">
        <title>Population sequencing reveals clonal diversity and ancestral inbreeding in the grapevine cultivar Chardonnay.</title>
        <authorList>
            <person name="Roach M.J."/>
            <person name="Johnson D.L."/>
            <person name="Bohlmann J."/>
            <person name="van Vuuren H.J."/>
            <person name="Jones S.J."/>
            <person name="Pretorius I.S."/>
            <person name="Schmidt S.A."/>
            <person name="Borneman A.R."/>
        </authorList>
    </citation>
    <scope>NUCLEOTIDE SEQUENCE [LARGE SCALE GENOMIC DNA]</scope>
    <source>
        <strain evidence="7">cv. Chardonnay</strain>
        <tissue evidence="6">Leaf</tissue>
    </source>
</reference>
<dbReference type="Proteomes" id="UP000288805">
    <property type="component" value="Unassembled WGS sequence"/>
</dbReference>
<dbReference type="AlphaFoldDB" id="A0A438KIP5"/>
<dbReference type="GO" id="GO:0016491">
    <property type="term" value="F:oxidoreductase activity"/>
    <property type="evidence" value="ECO:0007669"/>
    <property type="project" value="UniProtKB-KW"/>
</dbReference>
<dbReference type="GO" id="GO:0046872">
    <property type="term" value="F:metal ion binding"/>
    <property type="evidence" value="ECO:0007669"/>
    <property type="project" value="UniProtKB-KW"/>
</dbReference>
<keyword evidence="3" id="KW-0479">Metal-binding</keyword>
<evidence type="ECO:0000256" key="5">
    <source>
        <dbReference type="ARBA" id="ARBA00023002"/>
    </source>
</evidence>
<protein>
    <submittedName>
        <fullName evidence="6">Uncharacterized protein</fullName>
    </submittedName>
</protein>
<comment type="similarity">
    <text evidence="2">Belongs to the zinc-containing alcohol dehydrogenase family.</text>
</comment>
<evidence type="ECO:0000256" key="4">
    <source>
        <dbReference type="ARBA" id="ARBA00022833"/>
    </source>
</evidence>
<sequence length="172" mass="19561">MDVISSRGHELRRYVFIVNKGYNERPEEWLSLVFRRWKNRCVWGPVAIGCGAVIKRWSNMDPKTNKKNIEGLASIIFRMTTLVHPEVGASSPLQLLNSISHINRHLTRKIKVIGSYGARARQDLPKLVKLAETGIFNLKAAVSRKCEFEEVGKAYQDLDQGKIVSRAVVEIM</sequence>
<evidence type="ECO:0000256" key="1">
    <source>
        <dbReference type="ARBA" id="ARBA00001947"/>
    </source>
</evidence>
<evidence type="ECO:0000313" key="7">
    <source>
        <dbReference type="Proteomes" id="UP000288805"/>
    </source>
</evidence>
<name>A0A438KIP5_VITVI</name>
<proteinExistence type="inferred from homology"/>
<dbReference type="PANTHER" id="PTHR43350">
    <property type="entry name" value="NAD-DEPENDENT ALCOHOL DEHYDROGENASE"/>
    <property type="match status" value="1"/>
</dbReference>
<evidence type="ECO:0000256" key="2">
    <source>
        <dbReference type="ARBA" id="ARBA00008072"/>
    </source>
</evidence>
<keyword evidence="5" id="KW-0560">Oxidoreductase</keyword>
<dbReference type="Gene3D" id="3.90.180.10">
    <property type="entry name" value="Medium-chain alcohol dehydrogenases, catalytic domain"/>
    <property type="match status" value="1"/>
</dbReference>
<dbReference type="PANTHER" id="PTHR43350:SF2">
    <property type="entry name" value="GROES-LIKE ZINC-BINDING ALCOHOL DEHYDROGENASE FAMILY PROTEIN"/>
    <property type="match status" value="1"/>
</dbReference>
<evidence type="ECO:0000256" key="3">
    <source>
        <dbReference type="ARBA" id="ARBA00022723"/>
    </source>
</evidence>
<organism evidence="6 7">
    <name type="scientific">Vitis vinifera</name>
    <name type="common">Grape</name>
    <dbReference type="NCBI Taxonomy" id="29760"/>
    <lineage>
        <taxon>Eukaryota</taxon>
        <taxon>Viridiplantae</taxon>
        <taxon>Streptophyta</taxon>
        <taxon>Embryophyta</taxon>
        <taxon>Tracheophyta</taxon>
        <taxon>Spermatophyta</taxon>
        <taxon>Magnoliopsida</taxon>
        <taxon>eudicotyledons</taxon>
        <taxon>Gunneridae</taxon>
        <taxon>Pentapetalae</taxon>
        <taxon>rosids</taxon>
        <taxon>Vitales</taxon>
        <taxon>Vitaceae</taxon>
        <taxon>Viteae</taxon>
        <taxon>Vitis</taxon>
    </lineage>
</organism>
<comment type="caution">
    <text evidence="6">The sequence shown here is derived from an EMBL/GenBank/DDBJ whole genome shotgun (WGS) entry which is preliminary data.</text>
</comment>
<comment type="cofactor">
    <cofactor evidence="1">
        <name>Zn(2+)</name>
        <dbReference type="ChEBI" id="CHEBI:29105"/>
    </cofactor>
</comment>
<evidence type="ECO:0000313" key="6">
    <source>
        <dbReference type="EMBL" id="RVX21062.1"/>
    </source>
</evidence>
<gene>
    <name evidence="6" type="ORF">CK203_002235</name>
</gene>
<dbReference type="EMBL" id="QGNW01000005">
    <property type="protein sequence ID" value="RVX21062.1"/>
    <property type="molecule type" value="Genomic_DNA"/>
</dbReference>
<accession>A0A438KIP5</accession>
<keyword evidence="4" id="KW-0862">Zinc</keyword>